<proteinExistence type="predicted"/>
<dbReference type="Proteomes" id="UP000596742">
    <property type="component" value="Unassembled WGS sequence"/>
</dbReference>
<evidence type="ECO:0000313" key="1">
    <source>
        <dbReference type="EMBL" id="VDI58242.1"/>
    </source>
</evidence>
<evidence type="ECO:0000313" key="2">
    <source>
        <dbReference type="Proteomes" id="UP000596742"/>
    </source>
</evidence>
<dbReference type="Pfam" id="PF12796">
    <property type="entry name" value="Ank_2"/>
    <property type="match status" value="1"/>
</dbReference>
<dbReference type="AlphaFoldDB" id="A0A8B6G3Z7"/>
<dbReference type="SMART" id="SM00248">
    <property type="entry name" value="ANK"/>
    <property type="match status" value="8"/>
</dbReference>
<dbReference type="EMBL" id="UYJE01007816">
    <property type="protein sequence ID" value="VDI58242.1"/>
    <property type="molecule type" value="Genomic_DNA"/>
</dbReference>
<sequence>MNYACCYGYLDVVTFLLENIDHVKLDVKDAMNTVMKKVFDQCSSYTLPMRMDDKRGMEEPIIKLILNQVNHDLLALKHIMKYACRNVYLDVVTFLLENIDHGKLDVKEAINTAMKKVFDPCSSYYSGIRMNADREKEESIFKLILEKVNHDSLELKEIMKYACCNHYLDVVMFLLENTDHKTLDVMEALNSLISGDHCDTNVQRAKNELLIELFHENVNPDLLDLKKVFSFGFRSGCLNAVTYLLENTDHKKLDIMEAVNDVNKSITEDDYDDMNYQRGMYEHLIIQILEQVNHDLLHLKKVFYLACMTKSLDAITYLLENTDHKKLAIMEAANKVCNPSIGEDTDDNVCDMSSNEELIKLLLQKVKTDLLDMEILMNEACRNGWLNIVRWLVKNIEHSMFDVDTAFNLFIPHDSEETLVIFKLLLAIISPNLFDIGTVIEQASRLNHTEKVLWLLHNKDSSLFEMKYVMNEACRNSNLQIMKYVMENMDKNCVDVRSAMNKACRSSNTNSLEAVKWLLDNIPHDMLDLKSAMNNACRYDNVDVVEWFWNNLDRKLFDVKTAWNNACYNCNEALLSYLINNMDENMLDKSKAMLQACRNYEEGDKVISLLFEQPNMNTPENCKNVLKEACVHSNRPIVEWLLENTDIQPSELKEMLIYTIKGTINKANDEEISDHKYLVWFILKHPKVKELERNNLSDVMEALSSIGQLDMVQWLWDNTEKNMFNMRVIINTTCESGKFEIVDWFLQNIDLKIIDVQTVMVESCGYGWLKIVKLLLSKFDRDNFDMNTSMDEACSYGRYEIVKFLLEFRVLICSILS</sequence>
<dbReference type="PANTHER" id="PTHR46586">
    <property type="entry name" value="ANKYRIN REPEAT-CONTAINING PROTEIN"/>
    <property type="match status" value="1"/>
</dbReference>
<accession>A0A8B6G3Z7</accession>
<keyword evidence="2" id="KW-1185">Reference proteome</keyword>
<dbReference type="InterPro" id="IPR052050">
    <property type="entry name" value="SecEffector_AnkRepeat"/>
</dbReference>
<dbReference type="PANTHER" id="PTHR46586:SF3">
    <property type="entry name" value="ANKYRIN REPEAT-CONTAINING PROTEIN"/>
    <property type="match status" value="1"/>
</dbReference>
<name>A0A8B6G3Z7_MYTGA</name>
<protein>
    <recommendedName>
        <fullName evidence="3">Ankyrin repeat protein</fullName>
    </recommendedName>
</protein>
<evidence type="ECO:0008006" key="3">
    <source>
        <dbReference type="Google" id="ProtNLM"/>
    </source>
</evidence>
<dbReference type="InterPro" id="IPR002110">
    <property type="entry name" value="Ankyrin_rpt"/>
</dbReference>
<dbReference type="SUPFAM" id="SSF48403">
    <property type="entry name" value="Ankyrin repeat"/>
    <property type="match status" value="1"/>
</dbReference>
<gene>
    <name evidence="1" type="ORF">MGAL_10B074751</name>
</gene>
<reference evidence="1" key="1">
    <citation type="submission" date="2018-11" db="EMBL/GenBank/DDBJ databases">
        <authorList>
            <person name="Alioto T."/>
            <person name="Alioto T."/>
        </authorList>
    </citation>
    <scope>NUCLEOTIDE SEQUENCE</scope>
</reference>
<dbReference type="OrthoDB" id="6122197at2759"/>
<dbReference type="SUPFAM" id="SSF140860">
    <property type="entry name" value="Pseudo ankyrin repeat-like"/>
    <property type="match status" value="2"/>
</dbReference>
<organism evidence="1 2">
    <name type="scientific">Mytilus galloprovincialis</name>
    <name type="common">Mediterranean mussel</name>
    <dbReference type="NCBI Taxonomy" id="29158"/>
    <lineage>
        <taxon>Eukaryota</taxon>
        <taxon>Metazoa</taxon>
        <taxon>Spiralia</taxon>
        <taxon>Lophotrochozoa</taxon>
        <taxon>Mollusca</taxon>
        <taxon>Bivalvia</taxon>
        <taxon>Autobranchia</taxon>
        <taxon>Pteriomorphia</taxon>
        <taxon>Mytilida</taxon>
        <taxon>Mytiloidea</taxon>
        <taxon>Mytilidae</taxon>
        <taxon>Mytilinae</taxon>
        <taxon>Mytilus</taxon>
    </lineage>
</organism>
<dbReference type="InterPro" id="IPR036770">
    <property type="entry name" value="Ankyrin_rpt-contain_sf"/>
</dbReference>
<dbReference type="Gene3D" id="1.25.40.20">
    <property type="entry name" value="Ankyrin repeat-containing domain"/>
    <property type="match status" value="3"/>
</dbReference>
<comment type="caution">
    <text evidence="1">The sequence shown here is derived from an EMBL/GenBank/DDBJ whole genome shotgun (WGS) entry which is preliminary data.</text>
</comment>